<name>B0TQR6_SHEHH</name>
<organism evidence="2 3">
    <name type="scientific">Shewanella halifaxensis (strain HAW-EB4)</name>
    <dbReference type="NCBI Taxonomy" id="458817"/>
    <lineage>
        <taxon>Bacteria</taxon>
        <taxon>Pseudomonadati</taxon>
        <taxon>Pseudomonadota</taxon>
        <taxon>Gammaproteobacteria</taxon>
        <taxon>Alteromonadales</taxon>
        <taxon>Shewanellaceae</taxon>
        <taxon>Shewanella</taxon>
    </lineage>
</organism>
<dbReference type="AlphaFoldDB" id="B0TQR6"/>
<keyword evidence="1" id="KW-1133">Transmembrane helix</keyword>
<keyword evidence="3" id="KW-1185">Reference proteome</keyword>
<proteinExistence type="predicted"/>
<dbReference type="EMBL" id="CP000931">
    <property type="protein sequence ID" value="ABZ76311.1"/>
    <property type="molecule type" value="Genomic_DNA"/>
</dbReference>
<evidence type="ECO:0000313" key="3">
    <source>
        <dbReference type="Proteomes" id="UP000001317"/>
    </source>
</evidence>
<dbReference type="Proteomes" id="UP000001317">
    <property type="component" value="Chromosome"/>
</dbReference>
<evidence type="ECO:0000256" key="1">
    <source>
        <dbReference type="SAM" id="Phobius"/>
    </source>
</evidence>
<keyword evidence="1" id="KW-0812">Transmembrane</keyword>
<dbReference type="RefSeq" id="WP_012276846.1">
    <property type="nucleotide sequence ID" value="NC_010334.1"/>
</dbReference>
<dbReference type="HOGENOM" id="CLU_1883932_0_0_6"/>
<gene>
    <name evidence="2" type="ordered locus">Shal_1745</name>
</gene>
<evidence type="ECO:0000313" key="2">
    <source>
        <dbReference type="EMBL" id="ABZ76311.1"/>
    </source>
</evidence>
<sequence length="165" mass="18320">MSLPIARYHFIINPLVNKEVKVKVPDIKRTAPDVLRVTAFVLEKSEANEPFSVAEAAKTVQLNGINDYRIAEVLRAICLEPNGPNSLISLTTVDNQKSHANPGYWQLNPQTYYSYLSYISLLRSEEAIELAKLSLKAAEKSNQNAKISIWIAIVSIILTAVAILV</sequence>
<dbReference type="KEGG" id="shl:Shal_1745"/>
<reference evidence="2" key="1">
    <citation type="submission" date="2008-01" db="EMBL/GenBank/DDBJ databases">
        <title>Complete sequence of Shewanella halifaxensis HAW-EB4.</title>
        <authorList>
            <consortium name="US DOE Joint Genome Institute"/>
            <person name="Copeland A."/>
            <person name="Lucas S."/>
            <person name="Lapidus A."/>
            <person name="Glavina del Rio T."/>
            <person name="Dalin E."/>
            <person name="Tice H."/>
            <person name="Bruce D."/>
            <person name="Goodwin L."/>
            <person name="Pitluck S."/>
            <person name="Sims D."/>
            <person name="Brettin T."/>
            <person name="Detter J.C."/>
            <person name="Han C."/>
            <person name="Kuske C.R."/>
            <person name="Schmutz J."/>
            <person name="Larimer F."/>
            <person name="Land M."/>
            <person name="Hauser L."/>
            <person name="Kyrpides N."/>
            <person name="Kim E."/>
            <person name="Zhao J.-S."/>
            <person name="Richardson P."/>
        </authorList>
    </citation>
    <scope>NUCLEOTIDE SEQUENCE [LARGE SCALE GENOMIC DNA]</scope>
    <source>
        <strain evidence="2">HAW-EB4</strain>
    </source>
</reference>
<protein>
    <submittedName>
        <fullName evidence="2">Uncharacterized protein</fullName>
    </submittedName>
</protein>
<keyword evidence="1" id="KW-0472">Membrane</keyword>
<accession>B0TQR6</accession>
<dbReference type="eggNOG" id="ENOG5033ZFV">
    <property type="taxonomic scope" value="Bacteria"/>
</dbReference>
<feature type="transmembrane region" description="Helical" evidence="1">
    <location>
        <begin position="147"/>
        <end position="164"/>
    </location>
</feature>